<dbReference type="Gene3D" id="1.10.260.40">
    <property type="entry name" value="lambda repressor-like DNA-binding domains"/>
    <property type="match status" value="1"/>
</dbReference>
<reference evidence="3 4" key="1">
    <citation type="submission" date="2022-10" db="EMBL/GenBank/DDBJ databases">
        <title>The complete genomes of actinobacterial strains from the NBC collection.</title>
        <authorList>
            <person name="Joergensen T.S."/>
            <person name="Alvarez Arevalo M."/>
            <person name="Sterndorff E.B."/>
            <person name="Faurdal D."/>
            <person name="Vuksanovic O."/>
            <person name="Mourched A.-S."/>
            <person name="Charusanti P."/>
            <person name="Shaw S."/>
            <person name="Blin K."/>
            <person name="Weber T."/>
        </authorList>
    </citation>
    <scope>NUCLEOTIDE SEQUENCE [LARGE SCALE GENOMIC DNA]</scope>
    <source>
        <strain evidence="3 4">NBC_00123</strain>
    </source>
</reference>
<dbReference type="InterPro" id="IPR001387">
    <property type="entry name" value="Cro/C1-type_HTH"/>
</dbReference>
<evidence type="ECO:0000259" key="2">
    <source>
        <dbReference type="PROSITE" id="PS50943"/>
    </source>
</evidence>
<feature type="compositionally biased region" description="Low complexity" evidence="1">
    <location>
        <begin position="107"/>
        <end position="129"/>
    </location>
</feature>
<dbReference type="Proteomes" id="UP001622594">
    <property type="component" value="Chromosome"/>
</dbReference>
<keyword evidence="4" id="KW-1185">Reference proteome</keyword>
<protein>
    <submittedName>
        <fullName evidence="3">Helix-turn-helix domain-containing protein</fullName>
    </submittedName>
</protein>
<sequence length="142" mass="15289">MAKGRRQGAWAFFGEVLKEHREAAGLTREELGGLVFVSGAQIGLFERGIRNPQSGAAMRIGEILQTGGIFERSCRKPIDKSPHASPFHAAADPGAMATRAGHRRRGAASASVRSPPGRSPARSPRSPASAAFEPYRFHLWKS</sequence>
<dbReference type="SUPFAM" id="SSF47413">
    <property type="entry name" value="lambda repressor-like DNA-binding domains"/>
    <property type="match status" value="1"/>
</dbReference>
<dbReference type="Pfam" id="PF13560">
    <property type="entry name" value="HTH_31"/>
    <property type="match status" value="1"/>
</dbReference>
<dbReference type="EMBL" id="CP108188">
    <property type="protein sequence ID" value="WTR75552.1"/>
    <property type="molecule type" value="Genomic_DNA"/>
</dbReference>
<feature type="region of interest" description="Disordered" evidence="1">
    <location>
        <begin position="74"/>
        <end position="129"/>
    </location>
</feature>
<gene>
    <name evidence="3" type="ORF">OG814_26280</name>
</gene>
<dbReference type="InterPro" id="IPR010982">
    <property type="entry name" value="Lambda_DNA-bd_dom_sf"/>
</dbReference>
<dbReference type="SMART" id="SM00530">
    <property type="entry name" value="HTH_XRE"/>
    <property type="match status" value="1"/>
</dbReference>
<proteinExistence type="predicted"/>
<name>A0ABZ1LLX2_9ACTN</name>
<evidence type="ECO:0000313" key="4">
    <source>
        <dbReference type="Proteomes" id="UP001622594"/>
    </source>
</evidence>
<dbReference type="RefSeq" id="WP_398434459.1">
    <property type="nucleotide sequence ID" value="NZ_CP108188.1"/>
</dbReference>
<evidence type="ECO:0000256" key="1">
    <source>
        <dbReference type="SAM" id="MobiDB-lite"/>
    </source>
</evidence>
<dbReference type="CDD" id="cd00093">
    <property type="entry name" value="HTH_XRE"/>
    <property type="match status" value="1"/>
</dbReference>
<accession>A0ABZ1LLX2</accession>
<evidence type="ECO:0000313" key="3">
    <source>
        <dbReference type="EMBL" id="WTR75552.1"/>
    </source>
</evidence>
<dbReference type="PROSITE" id="PS50943">
    <property type="entry name" value="HTH_CROC1"/>
    <property type="match status" value="1"/>
</dbReference>
<organism evidence="3 4">
    <name type="scientific">Streptomyces zaomyceticus</name>
    <dbReference type="NCBI Taxonomy" id="68286"/>
    <lineage>
        <taxon>Bacteria</taxon>
        <taxon>Bacillati</taxon>
        <taxon>Actinomycetota</taxon>
        <taxon>Actinomycetes</taxon>
        <taxon>Kitasatosporales</taxon>
        <taxon>Streptomycetaceae</taxon>
        <taxon>Streptomyces</taxon>
    </lineage>
</organism>
<feature type="domain" description="HTH cro/C1-type" evidence="2">
    <location>
        <begin position="17"/>
        <end position="70"/>
    </location>
</feature>